<gene>
    <name evidence="10" type="ORF">LCGC14_0884480</name>
</gene>
<dbReference type="GO" id="GO:0009307">
    <property type="term" value="P:DNA restriction-modification system"/>
    <property type="evidence" value="ECO:0007669"/>
    <property type="project" value="UniProtKB-KW"/>
</dbReference>
<evidence type="ECO:0000256" key="2">
    <source>
        <dbReference type="ARBA" id="ARBA00012185"/>
    </source>
</evidence>
<dbReference type="EMBL" id="LAZR01002800">
    <property type="protein sequence ID" value="KKN25483.1"/>
    <property type="molecule type" value="Genomic_DNA"/>
</dbReference>
<name>A0A0F9S7Z7_9ZZZZ</name>
<keyword evidence="4" id="KW-0808">Transferase</keyword>
<dbReference type="GO" id="GO:0032259">
    <property type="term" value="P:methylation"/>
    <property type="evidence" value="ECO:0007669"/>
    <property type="project" value="UniProtKB-KW"/>
</dbReference>
<dbReference type="Gene3D" id="3.40.50.150">
    <property type="entry name" value="Vaccinia Virus protein VP39"/>
    <property type="match status" value="2"/>
</dbReference>
<sequence length="484" mass="54485">MKPYYQDNHITQYCMNFLDNDLLDESIQMVVTSPPYWGLRKYEGEQDLVWGGDKNCQHEFVLQKTSLMHENRNFQKGTQEEVMAEGRDLTHIHKYSKLQAGFCSLCGAWKGAYGLEPTPKMYVQHTVEILGEIRRVLRKDGVVFWNIGDSYASHAGGYSNNGSRGNSSVISPKTQAAVVKGKRIARGAGRWGGGGMLPSGYLKEKDLCLIPFRVALAAQADGWWVRSIIIWNKPNPMPESVTDRPTESHEYILMLTKSARYYWDADAVREKNGDEPTQEEYNLNKSQGRRSDDLMNYGMTPKGQESVYGKRMNHPSGRNIRSVWSFPTQPYPEAHFAVFPEKLPELCIKAATPEMGSCSKCGKPWERITEHKNMVINKTDGYAEVSGNRTATSGTMVSPAETKTIGWQPSCRCWRYAPDLPIIDGVGFKEPYPTVSATVLDPFSGAGTTLWVAKKLNRKAIGFDISEEYCELAVSRNRQQVLMG</sequence>
<comment type="catalytic activity">
    <reaction evidence="8">
        <text>a 2'-deoxycytidine in DNA + S-adenosyl-L-methionine = an N(4)-methyl-2'-deoxycytidine in DNA + S-adenosyl-L-homocysteine + H(+)</text>
        <dbReference type="Rhea" id="RHEA:16857"/>
        <dbReference type="Rhea" id="RHEA-COMP:11369"/>
        <dbReference type="Rhea" id="RHEA-COMP:13674"/>
        <dbReference type="ChEBI" id="CHEBI:15378"/>
        <dbReference type="ChEBI" id="CHEBI:57856"/>
        <dbReference type="ChEBI" id="CHEBI:59789"/>
        <dbReference type="ChEBI" id="CHEBI:85452"/>
        <dbReference type="ChEBI" id="CHEBI:137933"/>
        <dbReference type="EC" id="2.1.1.113"/>
    </reaction>
</comment>
<proteinExistence type="inferred from homology"/>
<dbReference type="Pfam" id="PF01555">
    <property type="entry name" value="N6_N4_Mtase"/>
    <property type="match status" value="2"/>
</dbReference>
<comment type="caution">
    <text evidence="10">The sequence shown here is derived from an EMBL/GenBank/DDBJ whole genome shotgun (WGS) entry which is preliminary data.</text>
</comment>
<dbReference type="GO" id="GO:0015667">
    <property type="term" value="F:site-specific DNA-methyltransferase (cytosine-N4-specific) activity"/>
    <property type="evidence" value="ECO:0007669"/>
    <property type="project" value="UniProtKB-EC"/>
</dbReference>
<evidence type="ECO:0000256" key="1">
    <source>
        <dbReference type="ARBA" id="ARBA00010203"/>
    </source>
</evidence>
<evidence type="ECO:0000256" key="8">
    <source>
        <dbReference type="ARBA" id="ARBA00049120"/>
    </source>
</evidence>
<dbReference type="InterPro" id="IPR017985">
    <property type="entry name" value="MeTrfase_CN4_CS"/>
</dbReference>
<keyword evidence="6" id="KW-0680">Restriction system</keyword>
<evidence type="ECO:0000256" key="6">
    <source>
        <dbReference type="ARBA" id="ARBA00022747"/>
    </source>
</evidence>
<keyword evidence="5" id="KW-0949">S-adenosyl-L-methionine</keyword>
<evidence type="ECO:0000256" key="7">
    <source>
        <dbReference type="ARBA" id="ARBA00023125"/>
    </source>
</evidence>
<dbReference type="InterPro" id="IPR029063">
    <property type="entry name" value="SAM-dependent_MTases_sf"/>
</dbReference>
<evidence type="ECO:0000256" key="4">
    <source>
        <dbReference type="ARBA" id="ARBA00022679"/>
    </source>
</evidence>
<dbReference type="GO" id="GO:0008170">
    <property type="term" value="F:N-methyltransferase activity"/>
    <property type="evidence" value="ECO:0007669"/>
    <property type="project" value="InterPro"/>
</dbReference>
<dbReference type="EC" id="2.1.1.113" evidence="2"/>
<keyword evidence="7" id="KW-0238">DNA-binding</keyword>
<reference evidence="10" key="1">
    <citation type="journal article" date="2015" name="Nature">
        <title>Complex archaea that bridge the gap between prokaryotes and eukaryotes.</title>
        <authorList>
            <person name="Spang A."/>
            <person name="Saw J.H."/>
            <person name="Jorgensen S.L."/>
            <person name="Zaremba-Niedzwiedzka K."/>
            <person name="Martijn J."/>
            <person name="Lind A.E."/>
            <person name="van Eijk R."/>
            <person name="Schleper C."/>
            <person name="Guy L."/>
            <person name="Ettema T.J."/>
        </authorList>
    </citation>
    <scope>NUCLEOTIDE SEQUENCE</scope>
</reference>
<dbReference type="AlphaFoldDB" id="A0A0F9S7Z7"/>
<dbReference type="PROSITE" id="PS00093">
    <property type="entry name" value="N4_MTASE"/>
    <property type="match status" value="1"/>
</dbReference>
<evidence type="ECO:0000256" key="5">
    <source>
        <dbReference type="ARBA" id="ARBA00022691"/>
    </source>
</evidence>
<dbReference type="SUPFAM" id="SSF53335">
    <property type="entry name" value="S-adenosyl-L-methionine-dependent methyltransferases"/>
    <property type="match status" value="1"/>
</dbReference>
<evidence type="ECO:0000256" key="3">
    <source>
        <dbReference type="ARBA" id="ARBA00022603"/>
    </source>
</evidence>
<dbReference type="InterPro" id="IPR001091">
    <property type="entry name" value="RM_Methyltransferase"/>
</dbReference>
<protein>
    <recommendedName>
        <fullName evidence="2">site-specific DNA-methyltransferase (cytosine-N(4)-specific)</fullName>
        <ecNumber evidence="2">2.1.1.113</ecNumber>
    </recommendedName>
</protein>
<evidence type="ECO:0000259" key="9">
    <source>
        <dbReference type="Pfam" id="PF01555"/>
    </source>
</evidence>
<organism evidence="10">
    <name type="scientific">marine sediment metagenome</name>
    <dbReference type="NCBI Taxonomy" id="412755"/>
    <lineage>
        <taxon>unclassified sequences</taxon>
        <taxon>metagenomes</taxon>
        <taxon>ecological metagenomes</taxon>
    </lineage>
</organism>
<accession>A0A0F9S7Z7</accession>
<comment type="similarity">
    <text evidence="1">Belongs to the N(4)/N(6)-methyltransferase family. N(4) subfamily.</text>
</comment>
<keyword evidence="3" id="KW-0489">Methyltransferase</keyword>
<dbReference type="CDD" id="cd02440">
    <property type="entry name" value="AdoMet_MTases"/>
    <property type="match status" value="1"/>
</dbReference>
<dbReference type="PRINTS" id="PR00508">
    <property type="entry name" value="S21N4MTFRASE"/>
</dbReference>
<evidence type="ECO:0000313" key="10">
    <source>
        <dbReference type="EMBL" id="KKN25483.1"/>
    </source>
</evidence>
<dbReference type="InterPro" id="IPR002941">
    <property type="entry name" value="DNA_methylase_N4/N6"/>
</dbReference>
<feature type="domain" description="DNA methylase N-4/N-6" evidence="9">
    <location>
        <begin position="27"/>
        <end position="354"/>
    </location>
</feature>
<dbReference type="GO" id="GO:0003677">
    <property type="term" value="F:DNA binding"/>
    <property type="evidence" value="ECO:0007669"/>
    <property type="project" value="UniProtKB-KW"/>
</dbReference>
<feature type="domain" description="DNA methylase N-4/N-6" evidence="9">
    <location>
        <begin position="437"/>
        <end position="474"/>
    </location>
</feature>